<dbReference type="Pfam" id="PF00107">
    <property type="entry name" value="ADH_zinc_N"/>
    <property type="match status" value="1"/>
</dbReference>
<comment type="caution">
    <text evidence="5">The sequence shown here is derived from an EMBL/GenBank/DDBJ whole genome shotgun (WGS) entry which is preliminary data.</text>
</comment>
<dbReference type="EMBL" id="BONE01000109">
    <property type="protein sequence ID" value="GIF77922.1"/>
    <property type="molecule type" value="Genomic_DNA"/>
</dbReference>
<evidence type="ECO:0000259" key="4">
    <source>
        <dbReference type="Pfam" id="PF00107"/>
    </source>
</evidence>
<evidence type="ECO:0000256" key="3">
    <source>
        <dbReference type="ARBA" id="ARBA00023002"/>
    </source>
</evidence>
<dbReference type="Gene3D" id="3.40.50.720">
    <property type="entry name" value="NAD(P)-binding Rossmann-like Domain"/>
    <property type="match status" value="1"/>
</dbReference>
<evidence type="ECO:0000313" key="5">
    <source>
        <dbReference type="EMBL" id="GIF77922.1"/>
    </source>
</evidence>
<dbReference type="InterPro" id="IPR047109">
    <property type="entry name" value="CAD-like"/>
</dbReference>
<accession>A0ABQ4D309</accession>
<dbReference type="Proteomes" id="UP000604117">
    <property type="component" value="Unassembled WGS sequence"/>
</dbReference>
<feature type="domain" description="Alcohol dehydrogenase-like C-terminal" evidence="4">
    <location>
        <begin position="29"/>
        <end position="151"/>
    </location>
</feature>
<keyword evidence="2" id="KW-0862">Zinc</keyword>
<dbReference type="RefSeq" id="WP_275410438.1">
    <property type="nucleotide sequence ID" value="NZ_BONE01000109.1"/>
</dbReference>
<organism evidence="5 6">
    <name type="scientific">Asanoa siamensis</name>
    <dbReference type="NCBI Taxonomy" id="926357"/>
    <lineage>
        <taxon>Bacteria</taxon>
        <taxon>Bacillati</taxon>
        <taxon>Actinomycetota</taxon>
        <taxon>Actinomycetes</taxon>
        <taxon>Micromonosporales</taxon>
        <taxon>Micromonosporaceae</taxon>
        <taxon>Asanoa</taxon>
    </lineage>
</organism>
<dbReference type="PANTHER" id="PTHR42683">
    <property type="entry name" value="ALDEHYDE REDUCTASE"/>
    <property type="match status" value="1"/>
</dbReference>
<dbReference type="InterPro" id="IPR036291">
    <property type="entry name" value="NAD(P)-bd_dom_sf"/>
</dbReference>
<evidence type="ECO:0000256" key="1">
    <source>
        <dbReference type="ARBA" id="ARBA00022723"/>
    </source>
</evidence>
<dbReference type="Gene3D" id="3.90.180.10">
    <property type="entry name" value="Medium-chain alcohol dehydrogenases, catalytic domain"/>
    <property type="match status" value="1"/>
</dbReference>
<evidence type="ECO:0000313" key="6">
    <source>
        <dbReference type="Proteomes" id="UP000604117"/>
    </source>
</evidence>
<dbReference type="InterPro" id="IPR013149">
    <property type="entry name" value="ADH-like_C"/>
</dbReference>
<keyword evidence="1" id="KW-0479">Metal-binding</keyword>
<reference evidence="5 6" key="1">
    <citation type="submission" date="2021-01" db="EMBL/GenBank/DDBJ databases">
        <title>Whole genome shotgun sequence of Asanoa siamensis NBRC 107932.</title>
        <authorList>
            <person name="Komaki H."/>
            <person name="Tamura T."/>
        </authorList>
    </citation>
    <scope>NUCLEOTIDE SEQUENCE [LARGE SCALE GENOMIC DNA]</scope>
    <source>
        <strain evidence="5 6">NBRC 107932</strain>
    </source>
</reference>
<gene>
    <name evidence="5" type="ORF">Asi02nite_74400</name>
</gene>
<name>A0ABQ4D309_9ACTN</name>
<evidence type="ECO:0000256" key="2">
    <source>
        <dbReference type="ARBA" id="ARBA00022833"/>
    </source>
</evidence>
<protein>
    <recommendedName>
        <fullName evidence="4">Alcohol dehydrogenase-like C-terminal domain-containing protein</fullName>
    </recommendedName>
</protein>
<proteinExistence type="predicted"/>
<dbReference type="SUPFAM" id="SSF51735">
    <property type="entry name" value="NAD(P)-binding Rossmann-fold domains"/>
    <property type="match status" value="1"/>
</dbReference>
<sequence>MCAGITVYSPLRHFGIGPGMKVGIVGMGGLGHLAVKFAAALGAEVTVLSRGTSKKDDAFAFGADDFRSTSEPDTFVDRAGYFDIVICTVSAALNFDQLLSLVRFDGTFVNLGAPDGPVSIGMFSLMRTRIAFTSSSIGSIHETQEMLDFCVEHGVTSEIEQISADGINDALDTLRHHGSRKVPYRYVLDASTI</sequence>
<keyword evidence="6" id="KW-1185">Reference proteome</keyword>
<keyword evidence="3" id="KW-0560">Oxidoreductase</keyword>